<name>A0ABQ0FJ37_APOSI</name>
<dbReference type="PRINTS" id="PR00205">
    <property type="entry name" value="CADHERIN"/>
</dbReference>
<evidence type="ECO:0000256" key="3">
    <source>
        <dbReference type="ARBA" id="ARBA00022837"/>
    </source>
</evidence>
<evidence type="ECO:0000313" key="11">
    <source>
        <dbReference type="Proteomes" id="UP001623349"/>
    </source>
</evidence>
<dbReference type="InterPro" id="IPR015919">
    <property type="entry name" value="Cadherin-like_sf"/>
</dbReference>
<feature type="domain" description="Cadherin" evidence="9">
    <location>
        <begin position="269"/>
        <end position="383"/>
    </location>
</feature>
<evidence type="ECO:0000256" key="1">
    <source>
        <dbReference type="ARBA" id="ARBA00004370"/>
    </source>
</evidence>
<evidence type="ECO:0000256" key="2">
    <source>
        <dbReference type="ARBA" id="ARBA00022737"/>
    </source>
</evidence>
<feature type="transmembrane region" description="Helical" evidence="7">
    <location>
        <begin position="615"/>
        <end position="637"/>
    </location>
</feature>
<gene>
    <name evidence="10" type="ORF">APTSU1_001450700</name>
</gene>
<organism evidence="10 11">
    <name type="scientific">Apodemus speciosus</name>
    <name type="common">Large Japanese field mouse</name>
    <dbReference type="NCBI Taxonomy" id="105296"/>
    <lineage>
        <taxon>Eukaryota</taxon>
        <taxon>Metazoa</taxon>
        <taxon>Chordata</taxon>
        <taxon>Craniata</taxon>
        <taxon>Vertebrata</taxon>
        <taxon>Euteleostomi</taxon>
        <taxon>Mammalia</taxon>
        <taxon>Eutheria</taxon>
        <taxon>Euarchontoglires</taxon>
        <taxon>Glires</taxon>
        <taxon>Rodentia</taxon>
        <taxon>Myomorpha</taxon>
        <taxon>Muroidea</taxon>
        <taxon>Muridae</taxon>
        <taxon>Murinae</taxon>
        <taxon>Apodemus</taxon>
    </lineage>
</organism>
<evidence type="ECO:0000256" key="4">
    <source>
        <dbReference type="ARBA" id="ARBA00023136"/>
    </source>
</evidence>
<protein>
    <submittedName>
        <fullName evidence="10">Cadherin 18</fullName>
    </submittedName>
</protein>
<evidence type="ECO:0000256" key="8">
    <source>
        <dbReference type="SAM" id="SignalP"/>
    </source>
</evidence>
<feature type="domain" description="Cadherin" evidence="9">
    <location>
        <begin position="79"/>
        <end position="159"/>
    </location>
</feature>
<dbReference type="SMART" id="SM00112">
    <property type="entry name" value="CA"/>
    <property type="match status" value="5"/>
</dbReference>
<proteinExistence type="predicted"/>
<dbReference type="Gene3D" id="2.60.40.60">
    <property type="entry name" value="Cadherins"/>
    <property type="match status" value="5"/>
</dbReference>
<dbReference type="SUPFAM" id="SSF49313">
    <property type="entry name" value="Cadherin-like"/>
    <property type="match status" value="5"/>
</dbReference>
<comment type="caution">
    <text evidence="10">The sequence shown here is derived from an EMBL/GenBank/DDBJ whole genome shotgun (WGS) entry which is preliminary data.</text>
</comment>
<keyword evidence="7" id="KW-1133">Transmembrane helix</keyword>
<feature type="domain" description="Cadherin" evidence="9">
    <location>
        <begin position="384"/>
        <end position="488"/>
    </location>
</feature>
<keyword evidence="4 7" id="KW-0472">Membrane</keyword>
<dbReference type="PANTHER" id="PTHR24027">
    <property type="entry name" value="CADHERIN-23"/>
    <property type="match status" value="1"/>
</dbReference>
<evidence type="ECO:0000256" key="5">
    <source>
        <dbReference type="PROSITE-ProRule" id="PRU00043"/>
    </source>
</evidence>
<evidence type="ECO:0000259" key="9">
    <source>
        <dbReference type="PROSITE" id="PS50268"/>
    </source>
</evidence>
<dbReference type="PROSITE" id="PS50268">
    <property type="entry name" value="CADHERIN_2"/>
    <property type="match status" value="5"/>
</dbReference>
<dbReference type="Proteomes" id="UP001623349">
    <property type="component" value="Unassembled WGS sequence"/>
</dbReference>
<feature type="domain" description="Cadherin" evidence="9">
    <location>
        <begin position="160"/>
        <end position="268"/>
    </location>
</feature>
<reference evidence="10 11" key="1">
    <citation type="submission" date="2024-08" db="EMBL/GenBank/DDBJ databases">
        <title>The draft genome of Apodemus speciosus.</title>
        <authorList>
            <person name="Nabeshima K."/>
            <person name="Suzuki S."/>
            <person name="Onuma M."/>
        </authorList>
    </citation>
    <scope>NUCLEOTIDE SEQUENCE [LARGE SCALE GENOMIC DNA]</scope>
    <source>
        <strain evidence="10">IB14-021</strain>
    </source>
</reference>
<evidence type="ECO:0000313" key="10">
    <source>
        <dbReference type="EMBL" id="GAB1299271.1"/>
    </source>
</evidence>
<dbReference type="CDD" id="cd11304">
    <property type="entry name" value="Cadherin_repeat"/>
    <property type="match status" value="5"/>
</dbReference>
<dbReference type="EMBL" id="BAAFST010000015">
    <property type="protein sequence ID" value="GAB1299271.1"/>
    <property type="molecule type" value="Genomic_DNA"/>
</dbReference>
<feature type="region of interest" description="Disordered" evidence="6">
    <location>
        <begin position="727"/>
        <end position="753"/>
    </location>
</feature>
<comment type="subcellular location">
    <subcellularLocation>
        <location evidence="1">Membrane</location>
    </subcellularLocation>
</comment>
<keyword evidence="7" id="KW-0812">Transmembrane</keyword>
<accession>A0ABQ0FJ37</accession>
<feature type="domain" description="Cadherin" evidence="9">
    <location>
        <begin position="488"/>
        <end position="605"/>
    </location>
</feature>
<keyword evidence="11" id="KW-1185">Reference proteome</keyword>
<keyword evidence="3 5" id="KW-0106">Calcium</keyword>
<dbReference type="InterPro" id="IPR039808">
    <property type="entry name" value="Cadherin"/>
</dbReference>
<dbReference type="InterPro" id="IPR002126">
    <property type="entry name" value="Cadherin-like_dom"/>
</dbReference>
<keyword evidence="8" id="KW-0732">Signal</keyword>
<dbReference type="InterPro" id="IPR020894">
    <property type="entry name" value="Cadherin_CS"/>
</dbReference>
<dbReference type="PROSITE" id="PS00232">
    <property type="entry name" value="CADHERIN_1"/>
    <property type="match status" value="2"/>
</dbReference>
<dbReference type="Pfam" id="PF00028">
    <property type="entry name" value="Cadherin"/>
    <property type="match status" value="5"/>
</dbReference>
<feature type="chain" id="PRO_5046257745" evidence="8">
    <location>
        <begin position="25"/>
        <end position="753"/>
    </location>
</feature>
<evidence type="ECO:0000256" key="7">
    <source>
        <dbReference type="SAM" id="Phobius"/>
    </source>
</evidence>
<evidence type="ECO:0000256" key="6">
    <source>
        <dbReference type="SAM" id="MobiDB-lite"/>
    </source>
</evidence>
<sequence length="753" mass="83817">MRITSTSCICPVLVCLCFVQRCYGTAHHSSIKVTRNQTKHTEGETEVHHRPKRGWVWNQFFVLEEHMGPDPQYVGKLHSNSDKGDGSVKYILTGEGAGTIFIIDDTTGDIHSTKSLDREQKTHYVLHAQAIDRRTNKPLEPESEFIIKVQDINDNAPKFTDGPYIVTVPEMSDMGTSVLQVTATDADDPTYGNSARVVYSILQGQPYFSVDPKTGVIRTALHNMDREAREHYSVVIQAKDMAGQVGGLSGSTTVNITLTDVNDNPPRFPQKHYQLYVPESAQVGSAVGKIKANDADTGSNADMTYSITNGDGIGVFSISTDKDTREGILSLKKPLNYEKKKSYTLNIEGANTHLDFRFSHLGPFKDATMLKIIVGDVDEPPLFSMPSYVMEVYENAKIGTIVGTVLAQDPDSANSLVRYFINHSTEEERFFNIDANTGTIKTSKVLDREETPWYNITVTASENDNPDLLSHVSVGIRVLDVNDNPPELAREYDIVVCENSKPGQVIHTITATDKDDFANGPRFNFFLDERLPMNPNFTLKDNEDNTASILTRRRRFSRTMQDVYYLPIMISDGGIPSLSSSSTLTIRVCACERDGRVRTCHAEAFLSSAGLSTGALIAILLCVVILLEPLWSFFITLRRGKKEPLIISEEDVRENVVTYDDEGGGGRHRGLRHHRFAKSFRCGGVQIPQRHSGLEVKLTPRHQTLSTLETIDVQEFIKQRLAEADLDPSVPPYDSSRLMPTRARGQKLGLSAH</sequence>
<dbReference type="PANTHER" id="PTHR24027:SF106">
    <property type="entry name" value="CADHERIN-18"/>
    <property type="match status" value="1"/>
</dbReference>
<feature type="signal peptide" evidence="8">
    <location>
        <begin position="1"/>
        <end position="24"/>
    </location>
</feature>
<keyword evidence="2" id="KW-0677">Repeat</keyword>